<dbReference type="EMBL" id="MH271304">
    <property type="protein sequence ID" value="AWY05443.1"/>
    <property type="molecule type" value="Genomic_DNA"/>
</dbReference>
<dbReference type="GeneID" id="54993381"/>
<dbReference type="KEGG" id="vg:54993381"/>
<feature type="region of interest" description="Disordered" evidence="1">
    <location>
        <begin position="40"/>
        <end position="80"/>
    </location>
</feature>
<evidence type="ECO:0000313" key="2">
    <source>
        <dbReference type="EMBL" id="AWY05443.1"/>
    </source>
</evidence>
<organism evidence="2 3">
    <name type="scientific">Microbacterium phage Metamorphoo</name>
    <dbReference type="NCBI Taxonomy" id="2201437"/>
    <lineage>
        <taxon>Viruses</taxon>
        <taxon>Duplodnaviria</taxon>
        <taxon>Heunggongvirae</taxon>
        <taxon>Uroviricota</taxon>
        <taxon>Caudoviricetes</taxon>
        <taxon>Hodgkinviridae</taxon>
        <taxon>Metamorphoovirus</taxon>
        <taxon>Metamorphoovirus metamorphoo</taxon>
    </lineage>
</organism>
<evidence type="ECO:0000313" key="3">
    <source>
        <dbReference type="Proteomes" id="UP000251466"/>
    </source>
</evidence>
<gene>
    <name evidence="2" type="primary">57</name>
    <name evidence="2" type="ORF">SEA_METAMORPHOO_57</name>
</gene>
<dbReference type="Proteomes" id="UP000251466">
    <property type="component" value="Segment"/>
</dbReference>
<protein>
    <submittedName>
        <fullName evidence="2">Uncharacterized protein</fullName>
    </submittedName>
</protein>
<accession>A0A2Z4Q7H7</accession>
<proteinExistence type="predicted"/>
<reference evidence="2 3" key="1">
    <citation type="submission" date="2018-04" db="EMBL/GenBank/DDBJ databases">
        <authorList>
            <person name="Harrington T."/>
            <person name="Washburn E."/>
            <person name="Bricker J."/>
            <person name="McKinney A."/>
            <person name="Betsko A.J."/>
            <person name="Garlena R.A."/>
            <person name="Russell D.A."/>
            <person name="Pope W.A."/>
            <person name="Jacobs-Sera D."/>
            <person name="Hatfull G.F."/>
        </authorList>
    </citation>
    <scope>NUCLEOTIDE SEQUENCE [LARGE SCALE GENOMIC DNA]</scope>
</reference>
<sequence length="80" mass="8686">MHSDAILSPYRAVLGSCGIRRARSTGVYCFASHPRAPLREKSALAGQATTKGHDTRWSGSTPPKMDGPRECAPAPHRWGR</sequence>
<dbReference type="RefSeq" id="YP_009802826.1">
    <property type="nucleotide sequence ID" value="NC_047988.1"/>
</dbReference>
<name>A0A2Z4Q7H7_9CAUD</name>
<keyword evidence="3" id="KW-1185">Reference proteome</keyword>
<evidence type="ECO:0000256" key="1">
    <source>
        <dbReference type="SAM" id="MobiDB-lite"/>
    </source>
</evidence>